<sequence length="381" mass="43867">MRRVGEFIVVFVIVLTFFYMKPVVLSQKSPKPVDELVVNEVKPQIKSTQHNKLNATGMATIIGLSEKELKEKMPNPKNEWVVGSDRKWLVYGDNATDYYQVELTKGTVSSAFVLGTQVDIAPFNLEMTLGDISEITTIYPAFEFDYKDKKYKIELTEDDMNYRPLISFDNGTYALLHFNYDTGKLLGVRYVSKSTLVDMIPYQFSEETTNPPVELTDDEWEMVNQANTEQLLTILNIVRQRINRKPYKLDTELVLESKKALAEFNKDPKLVIKKDDRLEQWQEKVESSNPSDSFLLVNEEMECLLKLGKPVDKNTHGLFVQSMGDVPFIVTNWFVNRFDQREIKDSKDEYIGIAYNKNQVLVLFNQKAANASLTTESSDKR</sequence>
<proteinExistence type="predicted"/>
<dbReference type="KEGG" id="vte:BHY08_03415"/>
<organism evidence="2 3">
    <name type="scientific">Vagococcus teuberi</name>
    <dbReference type="NCBI Taxonomy" id="519472"/>
    <lineage>
        <taxon>Bacteria</taxon>
        <taxon>Bacillati</taxon>
        <taxon>Bacillota</taxon>
        <taxon>Bacilli</taxon>
        <taxon>Lactobacillales</taxon>
        <taxon>Enterococcaceae</taxon>
        <taxon>Vagococcus</taxon>
    </lineage>
</organism>
<accession>A0A1J0A4V0</accession>
<reference evidence="2 3" key="1">
    <citation type="submission" date="2016-09" db="EMBL/GenBank/DDBJ databases">
        <title>Vagococcus teuberi sp. nov., isolated from the Malian artisanal sour milk fene.</title>
        <authorList>
            <person name="Wullschleger S."/>
            <person name="Seifert C."/>
            <person name="Baumgartner S."/>
            <person name="Lacroix C."/>
            <person name="Bonfoh B."/>
            <person name="Stevens M.J."/>
            <person name="Meile L."/>
        </authorList>
    </citation>
    <scope>NUCLEOTIDE SEQUENCE [LARGE SCALE GENOMIC DNA]</scope>
    <source>
        <strain evidence="2 3">DSM 21459</strain>
    </source>
</reference>
<name>A0A1J0A4V0_9ENTE</name>
<dbReference type="InterPro" id="IPR029410">
    <property type="entry name" value="CAP_assoc"/>
</dbReference>
<dbReference type="Proteomes" id="UP000191200">
    <property type="component" value="Chromosome"/>
</dbReference>
<feature type="domain" description="CAP-associated" evidence="1">
    <location>
        <begin position="62"/>
        <end position="202"/>
    </location>
</feature>
<protein>
    <recommendedName>
        <fullName evidence="1">CAP-associated domain-containing protein</fullName>
    </recommendedName>
</protein>
<dbReference type="Gene3D" id="3.40.33.10">
    <property type="entry name" value="CAP"/>
    <property type="match status" value="1"/>
</dbReference>
<dbReference type="InterPro" id="IPR035940">
    <property type="entry name" value="CAP_sf"/>
</dbReference>
<evidence type="ECO:0000259" key="1">
    <source>
        <dbReference type="Pfam" id="PF14504"/>
    </source>
</evidence>
<keyword evidence="3" id="KW-1185">Reference proteome</keyword>
<dbReference type="OrthoDB" id="9783944at2"/>
<dbReference type="Pfam" id="PF14504">
    <property type="entry name" value="CAP_assoc_N"/>
    <property type="match status" value="1"/>
</dbReference>
<dbReference type="RefSeq" id="WP_071456542.1">
    <property type="nucleotide sequence ID" value="NZ_CP017267.1"/>
</dbReference>
<gene>
    <name evidence="2" type="ORF">BHY08_03415</name>
</gene>
<evidence type="ECO:0000313" key="2">
    <source>
        <dbReference type="EMBL" id="APB30963.1"/>
    </source>
</evidence>
<dbReference type="STRING" id="519472.BHY08_03415"/>
<evidence type="ECO:0000313" key="3">
    <source>
        <dbReference type="Proteomes" id="UP000191200"/>
    </source>
</evidence>
<dbReference type="AlphaFoldDB" id="A0A1J0A4V0"/>
<dbReference type="EMBL" id="CP017267">
    <property type="protein sequence ID" value="APB30963.1"/>
    <property type="molecule type" value="Genomic_DNA"/>
</dbReference>